<keyword evidence="3" id="KW-1185">Reference proteome</keyword>
<reference evidence="2" key="1">
    <citation type="submission" date="2020-09" db="EMBL/GenBank/DDBJ databases">
        <title>Genome-Enabled Discovery of Anthraquinone Biosynthesis in Senna tora.</title>
        <authorList>
            <person name="Kang S.-H."/>
            <person name="Pandey R.P."/>
            <person name="Lee C.-M."/>
            <person name="Sim J.-S."/>
            <person name="Jeong J.-T."/>
            <person name="Choi B.-S."/>
            <person name="Jung M."/>
            <person name="Ginzburg D."/>
            <person name="Zhao K."/>
            <person name="Won S.Y."/>
            <person name="Oh T.-J."/>
            <person name="Yu Y."/>
            <person name="Kim N.-H."/>
            <person name="Lee O.R."/>
            <person name="Lee T.-H."/>
            <person name="Bashyal P."/>
            <person name="Kim T.-S."/>
            <person name="Lee W.-H."/>
            <person name="Kawkins C."/>
            <person name="Kim C.-K."/>
            <person name="Kim J.S."/>
            <person name="Ahn B.O."/>
            <person name="Rhee S.Y."/>
            <person name="Sohng J.K."/>
        </authorList>
    </citation>
    <scope>NUCLEOTIDE SEQUENCE</scope>
    <source>
        <tissue evidence="2">Leaf</tissue>
    </source>
</reference>
<dbReference type="EMBL" id="JAAIUW010000005">
    <property type="protein sequence ID" value="KAF7831731.1"/>
    <property type="molecule type" value="Genomic_DNA"/>
</dbReference>
<organism evidence="2 3">
    <name type="scientific">Senna tora</name>
    <dbReference type="NCBI Taxonomy" id="362788"/>
    <lineage>
        <taxon>Eukaryota</taxon>
        <taxon>Viridiplantae</taxon>
        <taxon>Streptophyta</taxon>
        <taxon>Embryophyta</taxon>
        <taxon>Tracheophyta</taxon>
        <taxon>Spermatophyta</taxon>
        <taxon>Magnoliopsida</taxon>
        <taxon>eudicotyledons</taxon>
        <taxon>Gunneridae</taxon>
        <taxon>Pentapetalae</taxon>
        <taxon>rosids</taxon>
        <taxon>fabids</taxon>
        <taxon>Fabales</taxon>
        <taxon>Fabaceae</taxon>
        <taxon>Caesalpinioideae</taxon>
        <taxon>Cassia clade</taxon>
        <taxon>Senna</taxon>
    </lineage>
</organism>
<feature type="region of interest" description="Disordered" evidence="1">
    <location>
        <begin position="43"/>
        <end position="88"/>
    </location>
</feature>
<accession>A0A834U2Z7</accession>
<protein>
    <submittedName>
        <fullName evidence="2">Uncharacterized protein</fullName>
    </submittedName>
</protein>
<proteinExistence type="predicted"/>
<evidence type="ECO:0000313" key="2">
    <source>
        <dbReference type="EMBL" id="KAF7831731.1"/>
    </source>
</evidence>
<comment type="caution">
    <text evidence="2">The sequence shown here is derived from an EMBL/GenBank/DDBJ whole genome shotgun (WGS) entry which is preliminary data.</text>
</comment>
<sequence length="122" mass="13526">MLTRAVASCKYCGVFGHLLIECLAQYRELPSSYQQWEEHYRMGKGEQEKENSPAEEVTVAIKGENVPASEKATEETYTEEPSPDHDRPAITCSCTIGCLCADYCLDAAVDAEKKSTRKSKLG</sequence>
<gene>
    <name evidence="2" type="ORF">G2W53_014064</name>
</gene>
<name>A0A834U2Z7_9FABA</name>
<dbReference type="AlphaFoldDB" id="A0A834U2Z7"/>
<dbReference type="Proteomes" id="UP000634136">
    <property type="component" value="Unassembled WGS sequence"/>
</dbReference>
<evidence type="ECO:0000313" key="3">
    <source>
        <dbReference type="Proteomes" id="UP000634136"/>
    </source>
</evidence>
<evidence type="ECO:0000256" key="1">
    <source>
        <dbReference type="SAM" id="MobiDB-lite"/>
    </source>
</evidence>
<feature type="compositionally biased region" description="Basic and acidic residues" evidence="1">
    <location>
        <begin position="43"/>
        <end position="52"/>
    </location>
</feature>